<dbReference type="Pfam" id="PF03403">
    <property type="entry name" value="PAF-AH_p_II"/>
    <property type="match status" value="2"/>
</dbReference>
<dbReference type="InterPro" id="IPR029058">
    <property type="entry name" value="AB_hydrolase_fold"/>
</dbReference>
<dbReference type="InterPro" id="IPR016715">
    <property type="entry name" value="PAF_acetylhydro_eukaryote"/>
</dbReference>
<accession>A0AAN8EYZ7</accession>
<name>A0AAN8EYZ7_9EURO</name>
<dbReference type="Proteomes" id="UP001316803">
    <property type="component" value="Unassembled WGS sequence"/>
</dbReference>
<dbReference type="AlphaFoldDB" id="A0AAN8EYZ7"/>
<keyword evidence="6" id="KW-0472">Membrane</keyword>
<dbReference type="EMBL" id="JAKLMC020000044">
    <property type="protein sequence ID" value="KAK5948701.1"/>
    <property type="molecule type" value="Genomic_DNA"/>
</dbReference>
<reference evidence="7 8" key="1">
    <citation type="submission" date="2022-12" db="EMBL/GenBank/DDBJ databases">
        <title>Genomic features and morphological characterization of a novel Knufia sp. strain isolated from spacecraft assembly facility.</title>
        <authorList>
            <person name="Teixeira M."/>
            <person name="Chander A.M."/>
            <person name="Stajich J.E."/>
            <person name="Venkateswaran K."/>
        </authorList>
    </citation>
    <scope>NUCLEOTIDE SEQUENCE [LARGE SCALE GENOMIC DNA]</scope>
    <source>
        <strain evidence="7 8">FJI-L2-BK-P2</strain>
    </source>
</reference>
<dbReference type="GO" id="GO:0016042">
    <property type="term" value="P:lipid catabolic process"/>
    <property type="evidence" value="ECO:0007669"/>
    <property type="project" value="UniProtKB-KW"/>
</dbReference>
<keyword evidence="3 4" id="KW-0443">Lipid metabolism</keyword>
<sequence length="525" mass="57087">MARIQLPDSTDSLRTSYKFNIPPILQPRLTWKYCLASAALLYVSYCFIAGTPLFSSNLPRYTGPHDVGAIDIEVPVREPRQIHGAVFKDNAEPAFELQTVLFTLYYPAAKGAKTGKHHLWVPKPLWLTAVGYAKFAHISNSLTNNLFTGAMGVLVGRTSIPAEVDVPLVSTEDLLQDVLADVSPSAKKTPRPIQTVTSNGLPIIIFTHGMASSRTQYSHYLAELASRGYVCAAIEHRDGSGPGTEIIDSSESPATRTNKLHFGLEDVKSSPHSPDPNSKLDTEEFKHAQLAFREAEILETTHIVHSLNVAGRGEKILAANSRSQGSGAGLPSLWVNRLNINATILAGHSYGATGALQGLKPGKDMPSIFAGGIALDPGKSSGRLNTDVDVPLLIIHSTSWSSKHSVFYGQPHFNVVRKIAQNLNKKGIAGWFMTSLGTSHPSVTDAPLIEPTLLKWTTGAGIDAHEGLRQYVHVSNDFGRYVTSGKMQNLLALPANSPEYNKENKGMDKEWREYWQVHVSPVGSS</sequence>
<evidence type="ECO:0000256" key="6">
    <source>
        <dbReference type="SAM" id="Phobius"/>
    </source>
</evidence>
<comment type="catalytic activity">
    <reaction evidence="4">
        <text>a 1-O-alkyl-2-acetyl-sn-glycero-3-phosphocholine + H2O = a 1-O-alkyl-sn-glycero-3-phosphocholine + acetate + H(+)</text>
        <dbReference type="Rhea" id="RHEA:17777"/>
        <dbReference type="ChEBI" id="CHEBI:15377"/>
        <dbReference type="ChEBI" id="CHEBI:15378"/>
        <dbReference type="ChEBI" id="CHEBI:30089"/>
        <dbReference type="ChEBI" id="CHEBI:30909"/>
        <dbReference type="ChEBI" id="CHEBI:36707"/>
        <dbReference type="EC" id="3.1.1.47"/>
    </reaction>
</comment>
<gene>
    <name evidence="7" type="ORF">OHC33_010304</name>
</gene>
<proteinExistence type="inferred from homology"/>
<keyword evidence="1 4" id="KW-0378">Hydrolase</keyword>
<dbReference type="Gene3D" id="3.40.50.1820">
    <property type="entry name" value="alpha/beta hydrolase"/>
    <property type="match status" value="1"/>
</dbReference>
<evidence type="ECO:0000313" key="7">
    <source>
        <dbReference type="EMBL" id="KAK5948701.1"/>
    </source>
</evidence>
<comment type="similarity">
    <text evidence="4">Belongs to the serine esterase family.</text>
</comment>
<dbReference type="EC" id="3.1.1.47" evidence="4"/>
<evidence type="ECO:0000256" key="2">
    <source>
        <dbReference type="ARBA" id="ARBA00022963"/>
    </source>
</evidence>
<dbReference type="PIRSF" id="PIRSF018169">
    <property type="entry name" value="PAF_acetylhydrolase"/>
    <property type="match status" value="1"/>
</dbReference>
<feature type="active site" description="Charge relay system" evidence="5">
    <location>
        <position position="440"/>
    </location>
</feature>
<dbReference type="SUPFAM" id="SSF53474">
    <property type="entry name" value="alpha/beta-Hydrolases"/>
    <property type="match status" value="1"/>
</dbReference>
<dbReference type="GO" id="GO:0003847">
    <property type="term" value="F:1-alkyl-2-acetylglycerophosphocholine esterase activity"/>
    <property type="evidence" value="ECO:0007669"/>
    <property type="project" value="UniProtKB-UniRule"/>
</dbReference>
<evidence type="ECO:0000256" key="5">
    <source>
        <dbReference type="PIRSR" id="PIRSR018169-1"/>
    </source>
</evidence>
<evidence type="ECO:0000313" key="8">
    <source>
        <dbReference type="Proteomes" id="UP001316803"/>
    </source>
</evidence>
<keyword evidence="6" id="KW-1133">Transmembrane helix</keyword>
<feature type="active site" description="Charge relay system" evidence="5">
    <location>
        <position position="376"/>
    </location>
</feature>
<keyword evidence="6" id="KW-0812">Transmembrane</keyword>
<evidence type="ECO:0000256" key="1">
    <source>
        <dbReference type="ARBA" id="ARBA00022801"/>
    </source>
</evidence>
<feature type="active site" description="Nucleophile" evidence="5">
    <location>
        <position position="349"/>
    </location>
</feature>
<evidence type="ECO:0000256" key="3">
    <source>
        <dbReference type="ARBA" id="ARBA00023098"/>
    </source>
</evidence>
<dbReference type="PANTHER" id="PTHR10272">
    <property type="entry name" value="PLATELET-ACTIVATING FACTOR ACETYLHYDROLASE"/>
    <property type="match status" value="1"/>
</dbReference>
<organism evidence="7 8">
    <name type="scientific">Knufia fluminis</name>
    <dbReference type="NCBI Taxonomy" id="191047"/>
    <lineage>
        <taxon>Eukaryota</taxon>
        <taxon>Fungi</taxon>
        <taxon>Dikarya</taxon>
        <taxon>Ascomycota</taxon>
        <taxon>Pezizomycotina</taxon>
        <taxon>Eurotiomycetes</taxon>
        <taxon>Chaetothyriomycetidae</taxon>
        <taxon>Chaetothyriales</taxon>
        <taxon>Trichomeriaceae</taxon>
        <taxon>Knufia</taxon>
    </lineage>
</organism>
<evidence type="ECO:0000256" key="4">
    <source>
        <dbReference type="PIRNR" id="PIRNR018169"/>
    </source>
</evidence>
<feature type="transmembrane region" description="Helical" evidence="6">
    <location>
        <begin position="33"/>
        <end position="54"/>
    </location>
</feature>
<keyword evidence="2 4" id="KW-0442">Lipid degradation</keyword>
<dbReference type="PANTHER" id="PTHR10272:SF11">
    <property type="entry name" value="PHOSPHOLIPASE-RELATED"/>
    <property type="match status" value="1"/>
</dbReference>
<protein>
    <recommendedName>
        <fullName evidence="4">Putative phospholipase</fullName>
        <ecNumber evidence="4">3.1.1.47</ecNumber>
    </recommendedName>
</protein>
<keyword evidence="8" id="KW-1185">Reference proteome</keyword>
<comment type="caution">
    <text evidence="7">The sequence shown here is derived from an EMBL/GenBank/DDBJ whole genome shotgun (WGS) entry which is preliminary data.</text>
</comment>